<proteinExistence type="predicted"/>
<protein>
    <submittedName>
        <fullName evidence="1">Uncharacterized protein</fullName>
    </submittedName>
</protein>
<dbReference type="Proteomes" id="UP000002283">
    <property type="component" value="Chromosome II"/>
</dbReference>
<dbReference type="AlphaFoldDB" id="A2RZP4"/>
<sequence>MPRRFGRRRRPPRPASTRFAACNAASRRHEAALVRRRA</sequence>
<dbReference type="HOGENOM" id="CLU_3341380_0_0_4"/>
<reference evidence="1 2" key="1">
    <citation type="submission" date="2007-01" db="EMBL/GenBank/DDBJ databases">
        <authorList>
            <person name="DeShazer D."/>
            <person name="Woods D.E."/>
            <person name="Nierman W.C."/>
        </authorList>
    </citation>
    <scope>NUCLEOTIDE SEQUENCE [LARGE SCALE GENOMIC DNA]</scope>
    <source>
        <strain evidence="1 2">NCTC 10229</strain>
    </source>
</reference>
<accession>A2RZP4</accession>
<evidence type="ECO:0000313" key="1">
    <source>
        <dbReference type="EMBL" id="ABM99337.2"/>
    </source>
</evidence>
<evidence type="ECO:0000313" key="2">
    <source>
        <dbReference type="Proteomes" id="UP000002283"/>
    </source>
</evidence>
<gene>
    <name evidence="1" type="ordered locus">BMA10229_1361</name>
</gene>
<dbReference type="KEGG" id="bml:BMA10229_1361"/>
<dbReference type="EMBL" id="CP000545">
    <property type="protein sequence ID" value="ABM99337.2"/>
    <property type="molecule type" value="Genomic_DNA"/>
</dbReference>
<organism evidence="1 2">
    <name type="scientific">Burkholderia mallei (strain NCTC 10229)</name>
    <dbReference type="NCBI Taxonomy" id="412022"/>
    <lineage>
        <taxon>Bacteria</taxon>
        <taxon>Pseudomonadati</taxon>
        <taxon>Pseudomonadota</taxon>
        <taxon>Betaproteobacteria</taxon>
        <taxon>Burkholderiales</taxon>
        <taxon>Burkholderiaceae</taxon>
        <taxon>Burkholderia</taxon>
        <taxon>pseudomallei group</taxon>
    </lineage>
</organism>
<name>A2RZP4_BURM9</name>